<dbReference type="NCBIfam" id="TIGR00262">
    <property type="entry name" value="trpA"/>
    <property type="match status" value="1"/>
</dbReference>
<comment type="pathway">
    <text evidence="2 13">Amino-acid biosynthesis; L-tryptophan biosynthesis; L-tryptophan from chorismate: step 5/5.</text>
</comment>
<dbReference type="PANTHER" id="PTHR48077:SF3">
    <property type="entry name" value="TRYPTOPHAN SYNTHASE"/>
    <property type="match status" value="1"/>
</dbReference>
<evidence type="ECO:0000313" key="16">
    <source>
        <dbReference type="EMBL" id="KAF2862524.1"/>
    </source>
</evidence>
<evidence type="ECO:0000256" key="10">
    <source>
        <dbReference type="ARBA" id="ARBA00023141"/>
    </source>
</evidence>
<comment type="similarity">
    <text evidence="3">In the C-terminal section; belongs to the TrpB family.</text>
</comment>
<dbReference type="Pfam" id="PF00290">
    <property type="entry name" value="Trp_syntA"/>
    <property type="match status" value="1"/>
</dbReference>
<keyword evidence="10 13" id="KW-0057">Aromatic amino acid biosynthesis</keyword>
<comment type="catalytic activity">
    <reaction evidence="12 13">
        <text>(1S,2R)-1-C-(indol-3-yl)glycerol 3-phosphate + L-serine = D-glyceraldehyde 3-phosphate + L-tryptophan + H2O</text>
        <dbReference type="Rhea" id="RHEA:10532"/>
        <dbReference type="ChEBI" id="CHEBI:15377"/>
        <dbReference type="ChEBI" id="CHEBI:33384"/>
        <dbReference type="ChEBI" id="CHEBI:57912"/>
        <dbReference type="ChEBI" id="CHEBI:58866"/>
        <dbReference type="ChEBI" id="CHEBI:59776"/>
        <dbReference type="EC" id="4.2.1.20"/>
    </reaction>
</comment>
<keyword evidence="17" id="KW-1185">Reference proteome</keyword>
<evidence type="ECO:0000256" key="5">
    <source>
        <dbReference type="ARBA" id="ARBA00012043"/>
    </source>
</evidence>
<comment type="cofactor">
    <cofactor evidence="1 13">
        <name>pyridoxal 5'-phosphate</name>
        <dbReference type="ChEBI" id="CHEBI:597326"/>
    </cofactor>
</comment>
<keyword evidence="7 13" id="KW-0028">Amino-acid biosynthesis</keyword>
<evidence type="ECO:0000256" key="11">
    <source>
        <dbReference type="ARBA" id="ARBA00023239"/>
    </source>
</evidence>
<dbReference type="HAMAP" id="MF_00131">
    <property type="entry name" value="Trp_synth_alpha"/>
    <property type="match status" value="1"/>
</dbReference>
<evidence type="ECO:0000256" key="14">
    <source>
        <dbReference type="SAM" id="MobiDB-lite"/>
    </source>
</evidence>
<dbReference type="InterPro" id="IPR006654">
    <property type="entry name" value="Trp_synth_beta"/>
</dbReference>
<dbReference type="InterPro" id="IPR036052">
    <property type="entry name" value="TrpB-like_PALP_sf"/>
</dbReference>
<evidence type="ECO:0000256" key="6">
    <source>
        <dbReference type="ARBA" id="ARBA00018724"/>
    </source>
</evidence>
<dbReference type="SUPFAM" id="SSF53686">
    <property type="entry name" value="Tryptophan synthase beta subunit-like PLP-dependent enzymes"/>
    <property type="match status" value="1"/>
</dbReference>
<dbReference type="GO" id="GO:0004834">
    <property type="term" value="F:tryptophan synthase activity"/>
    <property type="evidence" value="ECO:0007669"/>
    <property type="project" value="UniProtKB-EC"/>
</dbReference>
<evidence type="ECO:0000256" key="1">
    <source>
        <dbReference type="ARBA" id="ARBA00001933"/>
    </source>
</evidence>
<dbReference type="SUPFAM" id="SSF51366">
    <property type="entry name" value="Ribulose-phoshate binding barrel"/>
    <property type="match status" value="1"/>
</dbReference>
<dbReference type="FunFam" id="3.40.50.1100:FF:000001">
    <property type="entry name" value="Tryptophan synthase beta chain"/>
    <property type="match status" value="1"/>
</dbReference>
<evidence type="ECO:0000256" key="12">
    <source>
        <dbReference type="ARBA" id="ARBA00049047"/>
    </source>
</evidence>
<dbReference type="Proteomes" id="UP000799421">
    <property type="component" value="Unassembled WGS sequence"/>
</dbReference>
<dbReference type="OrthoDB" id="10050244at2759"/>
<evidence type="ECO:0000256" key="7">
    <source>
        <dbReference type="ARBA" id="ARBA00022605"/>
    </source>
</evidence>
<dbReference type="InterPro" id="IPR023026">
    <property type="entry name" value="Trp_synth_beta/beta-like"/>
</dbReference>
<feature type="compositionally biased region" description="Basic and acidic residues" evidence="14">
    <location>
        <begin position="289"/>
        <end position="305"/>
    </location>
</feature>
<keyword evidence="9 13" id="KW-0663">Pyridoxal phosphate</keyword>
<evidence type="ECO:0000256" key="2">
    <source>
        <dbReference type="ARBA" id="ARBA00004733"/>
    </source>
</evidence>
<dbReference type="HAMAP" id="MF_00133">
    <property type="entry name" value="Trp_synth_beta"/>
    <property type="match status" value="1"/>
</dbReference>
<name>A0A6A7C4W8_9PEZI</name>
<gene>
    <name evidence="16" type="ORF">K470DRAFT_255809</name>
</gene>
<accession>A0A6A7C4W8</accession>
<dbReference type="CDD" id="cd06446">
    <property type="entry name" value="Trp-synth_B"/>
    <property type="match status" value="1"/>
</dbReference>
<dbReference type="InterPro" id="IPR013785">
    <property type="entry name" value="Aldolase_TIM"/>
</dbReference>
<feature type="domain" description="Tryptophan synthase beta chain-like PALP" evidence="15">
    <location>
        <begin position="408"/>
        <end position="718"/>
    </location>
</feature>
<dbReference type="InterPro" id="IPR006653">
    <property type="entry name" value="Trp_synth_b_CS"/>
</dbReference>
<dbReference type="Pfam" id="PF00291">
    <property type="entry name" value="PALP"/>
    <property type="match status" value="1"/>
</dbReference>
<dbReference type="Gene3D" id="3.20.20.70">
    <property type="entry name" value="Aldolase class I"/>
    <property type="match status" value="1"/>
</dbReference>
<dbReference type="EC" id="4.2.1.20" evidence="5 13"/>
<dbReference type="InterPro" id="IPR001926">
    <property type="entry name" value="TrpB-like_PALP"/>
</dbReference>
<dbReference type="FunFam" id="3.20.20.70:FF:000151">
    <property type="entry name" value="Tryptophan synthase"/>
    <property type="match status" value="1"/>
</dbReference>
<organism evidence="16 17">
    <name type="scientific">Piedraia hortae CBS 480.64</name>
    <dbReference type="NCBI Taxonomy" id="1314780"/>
    <lineage>
        <taxon>Eukaryota</taxon>
        <taxon>Fungi</taxon>
        <taxon>Dikarya</taxon>
        <taxon>Ascomycota</taxon>
        <taxon>Pezizomycotina</taxon>
        <taxon>Dothideomycetes</taxon>
        <taxon>Dothideomycetidae</taxon>
        <taxon>Capnodiales</taxon>
        <taxon>Piedraiaceae</taxon>
        <taxon>Piedraia</taxon>
    </lineage>
</organism>
<protein>
    <recommendedName>
        <fullName evidence="6 13">Tryptophan synthase</fullName>
        <ecNumber evidence="5 13">4.2.1.20</ecNumber>
    </recommendedName>
</protein>
<comment type="similarity">
    <text evidence="4">In the N-terminal section; belongs to the TrpA family.</text>
</comment>
<dbReference type="FunFam" id="3.40.50.1100:FF:000004">
    <property type="entry name" value="Tryptophan synthase beta chain"/>
    <property type="match status" value="1"/>
</dbReference>
<dbReference type="AlphaFoldDB" id="A0A6A7C4W8"/>
<dbReference type="EMBL" id="MU005965">
    <property type="protein sequence ID" value="KAF2862524.1"/>
    <property type="molecule type" value="Genomic_DNA"/>
</dbReference>
<sequence length="744" mass="79450">MNEIKKAFAHSKASNRPALVAYTTAGYPTIDDTPSILLGLQNGGADIIEVGTPFTDPIADGPTIQEANTKALANGTSVRTCLDIVKAARQKGLTVPVLLMGYYNPLLAYGEETMLNDAKEAGVNGFIMVDLPPEEAVKFRGHCAQMGMSYVPLIAPSTSEKRMKILCGIADSFVYVVSRMGVTGASKGAMDSGLSALVEKVHRFSGGVPTAVGFGVSTREHFVDVGRISEGVVIGSRIITTLKNAKAGEGAKAVEEYCREITQRSDKGPGVSTAASGDGDGWITSKQNGDLKDISVKDPTKEPANDKVHVDGISHGSEGPGLADQFTALNTDERDAELMPSRFGEFGGQYVPESLMDCLAELEKGFENARNDPKFWEEYRSYYPYMGRPSSLHRADRLTEHIRKDADEGKGANIYLKREDLNHTGSHKINNAIGQVLLARRLGKTEIIAETGAGQHGVATATVCARFGLKCTVFMGAEDVRRQALNVFRMKLLGASVVAVDAGSRTLRDAVNEALRKWVEKLDTTHYVIGSAIGPHPFPTIVRTFQSVIGNETKAQMKDLCGKLPDAVVACVGGGSNAVGMFHPFSTDSSVKLLGVEAGGDGIDTHRHAATLTGGKPGVLHGVRTYILQSPEGQISDTHSVSAGLDYPGVGPELSEWKDSSRAKFIAVTDADAFKGLRLLSQLEGIIPALETSHAVYGAGELAKTMDRESNIVICLSGRGDKDVQSVAEELPTIGPKIGWDLRF</sequence>
<dbReference type="InterPro" id="IPR011060">
    <property type="entry name" value="RibuloseP-bd_barrel"/>
</dbReference>
<reference evidence="16" key="1">
    <citation type="journal article" date="2020" name="Stud. Mycol.">
        <title>101 Dothideomycetes genomes: a test case for predicting lifestyles and emergence of pathogens.</title>
        <authorList>
            <person name="Haridas S."/>
            <person name="Albert R."/>
            <person name="Binder M."/>
            <person name="Bloem J."/>
            <person name="Labutti K."/>
            <person name="Salamov A."/>
            <person name="Andreopoulos B."/>
            <person name="Baker S."/>
            <person name="Barry K."/>
            <person name="Bills G."/>
            <person name="Bluhm B."/>
            <person name="Cannon C."/>
            <person name="Castanera R."/>
            <person name="Culley D."/>
            <person name="Daum C."/>
            <person name="Ezra D."/>
            <person name="Gonzalez J."/>
            <person name="Henrissat B."/>
            <person name="Kuo A."/>
            <person name="Liang C."/>
            <person name="Lipzen A."/>
            <person name="Lutzoni F."/>
            <person name="Magnuson J."/>
            <person name="Mondo S."/>
            <person name="Nolan M."/>
            <person name="Ohm R."/>
            <person name="Pangilinan J."/>
            <person name="Park H.-J."/>
            <person name="Ramirez L."/>
            <person name="Alfaro M."/>
            <person name="Sun H."/>
            <person name="Tritt A."/>
            <person name="Yoshinaga Y."/>
            <person name="Zwiers L.-H."/>
            <person name="Turgeon B."/>
            <person name="Goodwin S."/>
            <person name="Spatafora J."/>
            <person name="Crous P."/>
            <person name="Grigoriev I."/>
        </authorList>
    </citation>
    <scope>NUCLEOTIDE SEQUENCE</scope>
    <source>
        <strain evidence="16">CBS 480.64</strain>
    </source>
</reference>
<evidence type="ECO:0000259" key="15">
    <source>
        <dbReference type="Pfam" id="PF00291"/>
    </source>
</evidence>
<evidence type="ECO:0000256" key="13">
    <source>
        <dbReference type="RuleBase" id="RU003663"/>
    </source>
</evidence>
<keyword evidence="8 13" id="KW-0822">Tryptophan biosynthesis</keyword>
<evidence type="ECO:0000313" key="17">
    <source>
        <dbReference type="Proteomes" id="UP000799421"/>
    </source>
</evidence>
<keyword evidence="11 13" id="KW-0456">Lyase</keyword>
<dbReference type="CDD" id="cd04724">
    <property type="entry name" value="Tryptophan_synthase_alpha"/>
    <property type="match status" value="1"/>
</dbReference>
<proteinExistence type="inferred from homology"/>
<dbReference type="UniPathway" id="UPA00035">
    <property type="reaction ID" value="UER00044"/>
</dbReference>
<feature type="region of interest" description="Disordered" evidence="14">
    <location>
        <begin position="262"/>
        <end position="305"/>
    </location>
</feature>
<dbReference type="Gene3D" id="3.40.50.1100">
    <property type="match status" value="2"/>
</dbReference>
<dbReference type="NCBIfam" id="TIGR00263">
    <property type="entry name" value="trpB"/>
    <property type="match status" value="1"/>
</dbReference>
<dbReference type="GO" id="GO:0005737">
    <property type="term" value="C:cytoplasm"/>
    <property type="evidence" value="ECO:0007669"/>
    <property type="project" value="TreeGrafter"/>
</dbReference>
<dbReference type="PANTHER" id="PTHR48077">
    <property type="entry name" value="TRYPTOPHAN SYNTHASE-RELATED"/>
    <property type="match status" value="1"/>
</dbReference>
<evidence type="ECO:0000256" key="8">
    <source>
        <dbReference type="ARBA" id="ARBA00022822"/>
    </source>
</evidence>
<dbReference type="PROSITE" id="PS00168">
    <property type="entry name" value="TRP_SYNTHASE_BETA"/>
    <property type="match status" value="1"/>
</dbReference>
<dbReference type="InterPro" id="IPR002028">
    <property type="entry name" value="Trp_synthase_suA"/>
</dbReference>
<evidence type="ECO:0000256" key="9">
    <source>
        <dbReference type="ARBA" id="ARBA00022898"/>
    </source>
</evidence>
<evidence type="ECO:0000256" key="3">
    <source>
        <dbReference type="ARBA" id="ARBA00005761"/>
    </source>
</evidence>
<dbReference type="PROSITE" id="PS00167">
    <property type="entry name" value="TRP_SYNTHASE_ALPHA"/>
    <property type="match status" value="1"/>
</dbReference>
<evidence type="ECO:0000256" key="4">
    <source>
        <dbReference type="ARBA" id="ARBA00006095"/>
    </source>
</evidence>
<dbReference type="InterPro" id="IPR018204">
    <property type="entry name" value="Trp_synthase_alpha_AS"/>
</dbReference>